<evidence type="ECO:0000256" key="5">
    <source>
        <dbReference type="ARBA" id="ARBA00022741"/>
    </source>
</evidence>
<dbReference type="OrthoDB" id="9804504at2"/>
<evidence type="ECO:0000313" key="12">
    <source>
        <dbReference type="Proteomes" id="UP000199397"/>
    </source>
</evidence>
<evidence type="ECO:0000256" key="1">
    <source>
        <dbReference type="ARBA" id="ARBA00001823"/>
    </source>
</evidence>
<evidence type="ECO:0000259" key="10">
    <source>
        <dbReference type="Pfam" id="PF14306"/>
    </source>
</evidence>
<dbReference type="InterPro" id="IPR025980">
    <property type="entry name" value="ATP-Sase_PUA-like_dom"/>
</dbReference>
<feature type="binding site" evidence="7">
    <location>
        <begin position="331"/>
        <end position="338"/>
    </location>
    <ligand>
        <name>ATP</name>
        <dbReference type="ChEBI" id="CHEBI:30616"/>
    </ligand>
</feature>
<dbReference type="InterPro" id="IPR002891">
    <property type="entry name" value="APS"/>
</dbReference>
<dbReference type="NCBIfam" id="NF003013">
    <property type="entry name" value="PRK03846.1"/>
    <property type="match status" value="1"/>
</dbReference>
<dbReference type="GO" id="GO:0004781">
    <property type="term" value="F:sulfate adenylyltransferase (ATP) activity"/>
    <property type="evidence" value="ECO:0007669"/>
    <property type="project" value="InterPro"/>
</dbReference>
<dbReference type="GO" id="GO:0010134">
    <property type="term" value="P:sulfate assimilation via adenylyl sulfate reduction"/>
    <property type="evidence" value="ECO:0007669"/>
    <property type="project" value="TreeGrafter"/>
</dbReference>
<dbReference type="GO" id="GO:0005737">
    <property type="term" value="C:cytoplasm"/>
    <property type="evidence" value="ECO:0007669"/>
    <property type="project" value="TreeGrafter"/>
</dbReference>
<gene>
    <name evidence="7" type="primary">cysC</name>
    <name evidence="11" type="ORF">SAMN05660964_03700</name>
</gene>
<dbReference type="RefSeq" id="WP_093071033.1">
    <property type="nucleotide sequence ID" value="NZ_FNQP01000041.1"/>
</dbReference>
<reference evidence="11 12" key="1">
    <citation type="submission" date="2016-10" db="EMBL/GenBank/DDBJ databases">
        <authorList>
            <person name="de Groot N.N."/>
        </authorList>
    </citation>
    <scope>NUCLEOTIDE SEQUENCE [LARGE SCALE GENOMIC DNA]</scope>
    <source>
        <strain evidence="11 12">DSM 21228</strain>
    </source>
</reference>
<dbReference type="FunFam" id="3.40.50.300:FF:000802">
    <property type="entry name" value="Sulfate adenylyltransferase"/>
    <property type="match status" value="1"/>
</dbReference>
<organism evidence="11 12">
    <name type="scientific">Thiothrix caldifontis</name>
    <dbReference type="NCBI Taxonomy" id="525918"/>
    <lineage>
        <taxon>Bacteria</taxon>
        <taxon>Pseudomonadati</taxon>
        <taxon>Pseudomonadota</taxon>
        <taxon>Gammaproteobacteria</taxon>
        <taxon>Thiotrichales</taxon>
        <taxon>Thiotrichaceae</taxon>
        <taxon>Thiothrix</taxon>
    </lineage>
</organism>
<dbReference type="EC" id="2.7.1.25" evidence="3 7"/>
<dbReference type="InterPro" id="IPR014729">
    <property type="entry name" value="Rossmann-like_a/b/a_fold"/>
</dbReference>
<comment type="caution">
    <text evidence="7">Lacks conserved residue(s) required for the propagation of feature annotation.</text>
</comment>
<dbReference type="HAMAP" id="MF_00065">
    <property type="entry name" value="Adenylyl_sulf_kinase"/>
    <property type="match status" value="1"/>
</dbReference>
<evidence type="ECO:0000256" key="3">
    <source>
        <dbReference type="ARBA" id="ARBA00012121"/>
    </source>
</evidence>
<dbReference type="GO" id="GO:0004020">
    <property type="term" value="F:adenylylsulfate kinase activity"/>
    <property type="evidence" value="ECO:0007669"/>
    <property type="project" value="UniProtKB-UniRule"/>
</dbReference>
<dbReference type="SUPFAM" id="SSF52374">
    <property type="entry name" value="Nucleotidylyl transferase"/>
    <property type="match status" value="1"/>
</dbReference>
<feature type="domain" description="Sulphate adenylyltransferase catalytic" evidence="9">
    <location>
        <begin position="136"/>
        <end position="256"/>
    </location>
</feature>
<dbReference type="PANTHER" id="PTHR42700:SF1">
    <property type="entry name" value="SULFATE ADENYLYLTRANSFERASE"/>
    <property type="match status" value="1"/>
</dbReference>
<dbReference type="PANTHER" id="PTHR42700">
    <property type="entry name" value="SULFATE ADENYLYLTRANSFERASE"/>
    <property type="match status" value="1"/>
</dbReference>
<keyword evidence="7" id="KW-0597">Phosphoprotein</keyword>
<sequence length="506" mass="56009">MYITTPLLQTQHLKSWDLTPRQFCDLEMLLSGAFAPLQGFMNAAEYHQVRNHQHLNSGKYWLTPVLLDVTPSFANSLSIGETIALRDAEGMLLAVFTVEGQFRAAPPDSDAIDAVCLEGQLQGIALPKHYHAAQEHQTPAQVQTYFREKGCQNVIAVLPQQAIHRLQWESACSYAQNLQAGILVQAAIGLAHPEDPAHFTRLRCYRQVLQRCSTPVQLNLLNHASRGEPLQEMLLRVLVLHNFGVTHLLVTPAQADTLTPHIATLGLKLLIEPAPPVEEIPLRAYRDVELSHHLHQGLSVPAEFSYPEVLSELQRSYPPRHRQGFVVFFTGLSGSGKSTLANALLMRLMEIGGRSVTLLDGDVVRKHLSSELNFSKEHRDINVRRIGFVASEIAKSGGIAICAPIAPYTQIRREVRQLVSDKGGFMEIHVATPLSECEKRDTKGLYAKARAGILKGFTGIDDPYEIPENPEVCLDTSHRSPAECVNQILQCLINMGYLPSTIACSA</sequence>
<dbReference type="Pfam" id="PF14306">
    <property type="entry name" value="PUA_2"/>
    <property type="match status" value="1"/>
</dbReference>
<name>A0A1H4GTN5_9GAMM</name>
<dbReference type="Gene3D" id="3.40.50.300">
    <property type="entry name" value="P-loop containing nucleotide triphosphate hydrolases"/>
    <property type="match status" value="1"/>
</dbReference>
<comment type="similarity">
    <text evidence="7">Belongs to the APS kinase family.</text>
</comment>
<evidence type="ECO:0000256" key="7">
    <source>
        <dbReference type="HAMAP-Rule" id="MF_00065"/>
    </source>
</evidence>
<dbReference type="GO" id="GO:0019379">
    <property type="term" value="P:sulfate assimilation, phosphoadenylyl sulfate reduction by phosphoadenylyl-sulfate reductase (thioredoxin)"/>
    <property type="evidence" value="ECO:0007669"/>
    <property type="project" value="TreeGrafter"/>
</dbReference>
<protein>
    <recommendedName>
        <fullName evidence="3 7">Adenylyl-sulfate kinase</fullName>
        <ecNumber evidence="3 7">2.7.1.25</ecNumber>
    </recommendedName>
    <alternativeName>
        <fullName evidence="7">APS kinase</fullName>
    </alternativeName>
    <alternativeName>
        <fullName evidence="7">ATP adenosine-5'-phosphosulfate 3'-phosphotransferase</fullName>
    </alternativeName>
    <alternativeName>
        <fullName evidence="7">Adenosine-5'-phosphosulfate kinase</fullName>
    </alternativeName>
</protein>
<keyword evidence="7" id="KW-0418">Kinase</keyword>
<dbReference type="UniPathway" id="UPA00140">
    <property type="reaction ID" value="UER00205"/>
</dbReference>
<dbReference type="InterPro" id="IPR024951">
    <property type="entry name" value="Sulfurylase_cat_dom"/>
</dbReference>
<comment type="pathway">
    <text evidence="2 7">Sulfur metabolism; hydrogen sulfide biosynthesis; sulfite from sulfate: step 2/3.</text>
</comment>
<evidence type="ECO:0000256" key="6">
    <source>
        <dbReference type="ARBA" id="ARBA00022840"/>
    </source>
</evidence>
<comment type="catalytic activity">
    <reaction evidence="1 7">
        <text>adenosine 5'-phosphosulfate + ATP = 3'-phosphoadenylyl sulfate + ADP + H(+)</text>
        <dbReference type="Rhea" id="RHEA:24152"/>
        <dbReference type="ChEBI" id="CHEBI:15378"/>
        <dbReference type="ChEBI" id="CHEBI:30616"/>
        <dbReference type="ChEBI" id="CHEBI:58243"/>
        <dbReference type="ChEBI" id="CHEBI:58339"/>
        <dbReference type="ChEBI" id="CHEBI:456216"/>
        <dbReference type="EC" id="2.7.1.25"/>
    </reaction>
</comment>
<dbReference type="CDD" id="cd02027">
    <property type="entry name" value="APSK"/>
    <property type="match status" value="1"/>
</dbReference>
<dbReference type="Gene3D" id="3.40.50.620">
    <property type="entry name" value="HUPs"/>
    <property type="match status" value="1"/>
</dbReference>
<evidence type="ECO:0000259" key="8">
    <source>
        <dbReference type="Pfam" id="PF01583"/>
    </source>
</evidence>
<keyword evidence="5 7" id="KW-0547">Nucleotide-binding</keyword>
<evidence type="ECO:0000256" key="4">
    <source>
        <dbReference type="ARBA" id="ARBA00022679"/>
    </source>
</evidence>
<dbReference type="SUPFAM" id="SSF52540">
    <property type="entry name" value="P-loop containing nucleoside triphosphate hydrolases"/>
    <property type="match status" value="1"/>
</dbReference>
<dbReference type="Proteomes" id="UP000199397">
    <property type="component" value="Unassembled WGS sequence"/>
</dbReference>
<keyword evidence="4 7" id="KW-0808">Transferase</keyword>
<dbReference type="Gene3D" id="3.10.400.10">
    <property type="entry name" value="Sulfate adenylyltransferase"/>
    <property type="match status" value="1"/>
</dbReference>
<dbReference type="Pfam" id="PF01747">
    <property type="entry name" value="ATP-sulfurylase"/>
    <property type="match status" value="1"/>
</dbReference>
<dbReference type="InterPro" id="IPR027417">
    <property type="entry name" value="P-loop_NTPase"/>
</dbReference>
<accession>A0A1H4GTN5</accession>
<dbReference type="InterPro" id="IPR050512">
    <property type="entry name" value="Sulf_AdTrans/APS_kinase"/>
</dbReference>
<dbReference type="SUPFAM" id="SSF88697">
    <property type="entry name" value="PUA domain-like"/>
    <property type="match status" value="1"/>
</dbReference>
<dbReference type="EMBL" id="FNQP01000041">
    <property type="protein sequence ID" value="SEB12913.1"/>
    <property type="molecule type" value="Genomic_DNA"/>
</dbReference>
<dbReference type="InterPro" id="IPR015947">
    <property type="entry name" value="PUA-like_sf"/>
</dbReference>
<dbReference type="AlphaFoldDB" id="A0A1H4GTN5"/>
<dbReference type="Pfam" id="PF01583">
    <property type="entry name" value="APS_kinase"/>
    <property type="match status" value="1"/>
</dbReference>
<feature type="domain" description="APS kinase" evidence="8">
    <location>
        <begin position="323"/>
        <end position="475"/>
    </location>
</feature>
<dbReference type="InterPro" id="IPR059117">
    <property type="entry name" value="APS_kinase_dom"/>
</dbReference>
<evidence type="ECO:0000313" key="11">
    <source>
        <dbReference type="EMBL" id="SEB12913.1"/>
    </source>
</evidence>
<keyword evidence="12" id="KW-1185">Reference proteome</keyword>
<dbReference type="GO" id="GO:0070814">
    <property type="term" value="P:hydrogen sulfide biosynthetic process"/>
    <property type="evidence" value="ECO:0007669"/>
    <property type="project" value="UniProtKB-UniRule"/>
</dbReference>
<dbReference type="GO" id="GO:0005524">
    <property type="term" value="F:ATP binding"/>
    <property type="evidence" value="ECO:0007669"/>
    <property type="project" value="UniProtKB-UniRule"/>
</dbReference>
<dbReference type="NCBIfam" id="TIGR00455">
    <property type="entry name" value="apsK"/>
    <property type="match status" value="1"/>
</dbReference>
<keyword evidence="11" id="KW-0548">Nucleotidyltransferase</keyword>
<feature type="domain" description="ATP-sulfurylase PUA-like" evidence="10">
    <location>
        <begin position="9"/>
        <end position="104"/>
    </location>
</feature>
<evidence type="ECO:0000256" key="2">
    <source>
        <dbReference type="ARBA" id="ARBA00004806"/>
    </source>
</evidence>
<evidence type="ECO:0000259" key="9">
    <source>
        <dbReference type="Pfam" id="PF01747"/>
    </source>
</evidence>
<proteinExistence type="inferred from homology"/>
<comment type="function">
    <text evidence="7">Catalyzes the synthesis of activated sulfate.</text>
</comment>
<keyword evidence="6 7" id="KW-0067">ATP-binding</keyword>
<dbReference type="STRING" id="525918.SAMN05660964_03700"/>